<dbReference type="HOGENOM" id="CLU_028803_0_0_11"/>
<accession>Q0SJI7</accession>
<evidence type="ECO:0000313" key="5">
    <source>
        <dbReference type="EMBL" id="ABG92299.1"/>
    </source>
</evidence>
<evidence type="ECO:0000313" key="6">
    <source>
        <dbReference type="Proteomes" id="UP000008710"/>
    </source>
</evidence>
<dbReference type="Proteomes" id="UP000008710">
    <property type="component" value="Chromosome"/>
</dbReference>
<sequence>METPDGRRPPRGLDRHPAATAARREGRIGTVLGVGVGVVHQTAQPDQADHPDRAVHRLGLHTERPVRHRYHPSRTTDLVEPDQGRGERHTGIAAGPVDAADLSMTLRIRDCRRCGRAVGKPDRDLCARCHWAASHAPVKHRCPGCGADRVLQPDTGRCERCSRTCRICDAPVLFVARDLCKECLRRQRRDADRAECPRCSKRRILRSDAGYCGPCSHPGRPPNPDAACVDCGRVTRLTGAGRCRPCWERSPHRITVRAANLAEALDDPPSWLGGFAAYLVGRHHPSRACAMLTRLGKHLTDDAPVHPQALLDAVAADVPLARALEDFLTASKLALPPDREERRAAARRQSRIDAVPAPLRPAVIGFAEHLVAGRDRARRTGTHPRGHATLEARLTALRDFTEFLTTRRGKTDWAVVDVGDIEAFLHAHPRRRSFYLTGLRQFCRYALRRRLMLINPTAGVQAPQTMAFRGPTLPVDRQRELFRRWSTDPHVHPHEAFVGLAALLHGATTQDLQHLADDDIDHDQHRIRLGRRPHPTPLDLWTWTALQRCLQHRRNLGSSNSHVLITMQTKATRTAASDSYVKHTLRAVGIQPRILRSTRLVDLVGTVDAKLVAAAYGMRNEAVIAYLSDHVDTARLPNP</sequence>
<feature type="domain" description="Core-binding (CB)" evidence="4">
    <location>
        <begin position="357"/>
        <end position="447"/>
    </location>
</feature>
<dbReference type="eggNOG" id="COG4974">
    <property type="taxonomic scope" value="Bacteria"/>
</dbReference>
<keyword evidence="1 2" id="KW-0238">DNA-binding</keyword>
<dbReference type="InterPro" id="IPR044068">
    <property type="entry name" value="CB"/>
</dbReference>
<dbReference type="InterPro" id="IPR010998">
    <property type="entry name" value="Integrase_recombinase_N"/>
</dbReference>
<feature type="region of interest" description="Disordered" evidence="3">
    <location>
        <begin position="1"/>
        <end position="26"/>
    </location>
</feature>
<dbReference type="Gene3D" id="1.10.150.130">
    <property type="match status" value="1"/>
</dbReference>
<reference evidence="6" key="1">
    <citation type="journal article" date="2006" name="Proc. Natl. Acad. Sci. U.S.A.">
        <title>The complete genome of Rhodococcus sp. RHA1 provides insights into a catabolic powerhouse.</title>
        <authorList>
            <person name="McLeod M.P."/>
            <person name="Warren R.L."/>
            <person name="Hsiao W.W.L."/>
            <person name="Araki N."/>
            <person name="Myhre M."/>
            <person name="Fernandes C."/>
            <person name="Miyazawa D."/>
            <person name="Wong W."/>
            <person name="Lillquist A.L."/>
            <person name="Wang D."/>
            <person name="Dosanjh M."/>
            <person name="Hara H."/>
            <person name="Petrescu A."/>
            <person name="Morin R.D."/>
            <person name="Yang G."/>
            <person name="Stott J.M."/>
            <person name="Schein J.E."/>
            <person name="Shin H."/>
            <person name="Smailus D."/>
            <person name="Siddiqui A.S."/>
            <person name="Marra M.A."/>
            <person name="Jones S.J.M."/>
            <person name="Holt R."/>
            <person name="Brinkman F.S.L."/>
            <person name="Miyauchi K."/>
            <person name="Fukuda M."/>
            <person name="Davies J.E."/>
            <person name="Mohn W.W."/>
            <person name="Eltis L.D."/>
        </authorList>
    </citation>
    <scope>NUCLEOTIDE SEQUENCE [LARGE SCALE GENOMIC DNA]</scope>
    <source>
        <strain evidence="6">RHA1</strain>
    </source>
</reference>
<dbReference type="PROSITE" id="PS51900">
    <property type="entry name" value="CB"/>
    <property type="match status" value="1"/>
</dbReference>
<proteinExistence type="predicted"/>
<organism evidence="5 6">
    <name type="scientific">Rhodococcus jostii (strain RHA1)</name>
    <dbReference type="NCBI Taxonomy" id="101510"/>
    <lineage>
        <taxon>Bacteria</taxon>
        <taxon>Bacillati</taxon>
        <taxon>Actinomycetota</taxon>
        <taxon>Actinomycetes</taxon>
        <taxon>Mycobacteriales</taxon>
        <taxon>Nocardiaceae</taxon>
        <taxon>Rhodococcus</taxon>
    </lineage>
</organism>
<dbReference type="SUPFAM" id="SSF56349">
    <property type="entry name" value="DNA breaking-rejoining enzymes"/>
    <property type="match status" value="1"/>
</dbReference>
<dbReference type="InterPro" id="IPR011010">
    <property type="entry name" value="DNA_brk_join_enz"/>
</dbReference>
<dbReference type="GO" id="GO:0003677">
    <property type="term" value="F:DNA binding"/>
    <property type="evidence" value="ECO:0007669"/>
    <property type="project" value="UniProtKB-UniRule"/>
</dbReference>
<gene>
    <name evidence="5" type="ordered locus">RHA1_ro00463</name>
</gene>
<feature type="region of interest" description="Disordered" evidence="3">
    <location>
        <begin position="58"/>
        <end position="91"/>
    </location>
</feature>
<dbReference type="KEGG" id="rha:RHA1_ro00463"/>
<evidence type="ECO:0000256" key="2">
    <source>
        <dbReference type="PROSITE-ProRule" id="PRU01248"/>
    </source>
</evidence>
<evidence type="ECO:0000256" key="3">
    <source>
        <dbReference type="SAM" id="MobiDB-lite"/>
    </source>
</evidence>
<dbReference type="EMBL" id="CP000431">
    <property type="protein sequence ID" value="ABG92299.1"/>
    <property type="molecule type" value="Genomic_DNA"/>
</dbReference>
<protein>
    <recommendedName>
        <fullName evidence="4">Core-binding (CB) domain-containing protein</fullName>
    </recommendedName>
</protein>
<evidence type="ECO:0000259" key="4">
    <source>
        <dbReference type="PROSITE" id="PS51900"/>
    </source>
</evidence>
<evidence type="ECO:0000256" key="1">
    <source>
        <dbReference type="ARBA" id="ARBA00023125"/>
    </source>
</evidence>
<dbReference type="AlphaFoldDB" id="Q0SJI7"/>
<name>Q0SJI7_RHOJR</name>